<comment type="caution">
    <text evidence="1">The sequence shown here is derived from an EMBL/GenBank/DDBJ whole genome shotgun (WGS) entry which is preliminary data.</text>
</comment>
<dbReference type="AlphaFoldDB" id="A0A2V3A5E9"/>
<dbReference type="Gene3D" id="3.30.565.10">
    <property type="entry name" value="Histidine kinase-like ATPase, C-terminal domain"/>
    <property type="match status" value="1"/>
</dbReference>
<reference evidence="1 2" key="1">
    <citation type="submission" date="2018-05" db="EMBL/GenBank/DDBJ databases">
        <title>Freshwater and sediment microbial communities from various areas in North America, analyzing microbe dynamics in response to fracking.</title>
        <authorList>
            <person name="Lamendella R."/>
        </authorList>
    </citation>
    <scope>NUCLEOTIDE SEQUENCE [LARGE SCALE GENOMIC DNA]</scope>
    <source>
        <strain evidence="1 2">15_TX</strain>
    </source>
</reference>
<dbReference type="Proteomes" id="UP000247150">
    <property type="component" value="Unassembled WGS sequence"/>
</dbReference>
<dbReference type="EMBL" id="QGTW01000001">
    <property type="protein sequence ID" value="PWW32317.1"/>
    <property type="molecule type" value="Genomic_DNA"/>
</dbReference>
<organism evidence="1 2">
    <name type="scientific">Cytobacillus oceanisediminis</name>
    <dbReference type="NCBI Taxonomy" id="665099"/>
    <lineage>
        <taxon>Bacteria</taxon>
        <taxon>Bacillati</taxon>
        <taxon>Bacillota</taxon>
        <taxon>Bacilli</taxon>
        <taxon>Bacillales</taxon>
        <taxon>Bacillaceae</taxon>
        <taxon>Cytobacillus</taxon>
    </lineage>
</organism>
<evidence type="ECO:0008006" key="3">
    <source>
        <dbReference type="Google" id="ProtNLM"/>
    </source>
</evidence>
<sequence length="284" mass="32577">MNKIKVPAQLSTIIEVNSWLNVCSDVYYSNKKYYILDLHNLKWISPLGCTVLLSSIEKLTSNKQLAIIPPFNADLIGYLTRMKFFDLCPSVIKRQFEESSEIDLNYYKNRRTNDRSDELLEISKTQSEIDVAKLSKRIYKIMQIKNIPPSQCSDVMSYISELGSNATDHGSSSCYSAVQYYPSTGEISISISDSGLGIYNTLKSNFPYSSKDEVIEAAIFTTATRYKEQQRGKGLPDVKRRVLNTIRGKISFRTHDSIYNIQKDQLKKTEEGKWFFGTYFHIQI</sequence>
<evidence type="ECO:0000313" key="1">
    <source>
        <dbReference type="EMBL" id="PWW32317.1"/>
    </source>
</evidence>
<evidence type="ECO:0000313" key="2">
    <source>
        <dbReference type="Proteomes" id="UP000247150"/>
    </source>
</evidence>
<dbReference type="InterPro" id="IPR036890">
    <property type="entry name" value="HATPase_C_sf"/>
</dbReference>
<proteinExistence type="predicted"/>
<dbReference type="SUPFAM" id="SSF55874">
    <property type="entry name" value="ATPase domain of HSP90 chaperone/DNA topoisomerase II/histidine kinase"/>
    <property type="match status" value="1"/>
</dbReference>
<name>A0A2V3A5E9_9BACI</name>
<gene>
    <name evidence="1" type="ORF">DFO73_101581</name>
</gene>
<dbReference type="RefSeq" id="WP_110063260.1">
    <property type="nucleotide sequence ID" value="NZ_QGTW01000001.1"/>
</dbReference>
<accession>A0A2V3A5E9</accession>
<protein>
    <recommendedName>
        <fullName evidence="3">STAS domain-containing protein</fullName>
    </recommendedName>
</protein>